<reference evidence="4" key="1">
    <citation type="submission" date="2019-02" db="EMBL/GenBank/DDBJ databases">
        <title>Complete genome sequence of Rhodoferax sp. Gr-4.</title>
        <authorList>
            <person name="Jin L."/>
        </authorList>
    </citation>
    <scope>NUCLEOTIDE SEQUENCE [LARGE SCALE GENOMIC DNA]</scope>
    <source>
        <strain evidence="4">Gr-4</strain>
    </source>
</reference>
<keyword evidence="4" id="KW-1185">Reference proteome</keyword>
<evidence type="ECO:0000313" key="4">
    <source>
        <dbReference type="Proteomes" id="UP000317365"/>
    </source>
</evidence>
<organism evidence="3 4">
    <name type="scientific">Rhodoferax aquaticus</name>
    <dbReference type="NCBI Taxonomy" id="2527691"/>
    <lineage>
        <taxon>Bacteria</taxon>
        <taxon>Pseudomonadati</taxon>
        <taxon>Pseudomonadota</taxon>
        <taxon>Betaproteobacteria</taxon>
        <taxon>Burkholderiales</taxon>
        <taxon>Comamonadaceae</taxon>
        <taxon>Rhodoferax</taxon>
    </lineage>
</organism>
<name>A0A515EV36_9BURK</name>
<evidence type="ECO:0000256" key="2">
    <source>
        <dbReference type="SAM" id="SignalP"/>
    </source>
</evidence>
<dbReference type="Proteomes" id="UP000317365">
    <property type="component" value="Chromosome"/>
</dbReference>
<feature type="chain" id="PRO_5021935668" description="Outer membrane protein beta-barrel domain-containing protein" evidence="2">
    <location>
        <begin position="20"/>
        <end position="201"/>
    </location>
</feature>
<proteinExistence type="predicted"/>
<protein>
    <recommendedName>
        <fullName evidence="5">Outer membrane protein beta-barrel domain-containing protein</fullName>
    </recommendedName>
</protein>
<reference evidence="4" key="2">
    <citation type="journal article" date="2020" name="Int. J. Syst. Evol. Microbiol.">
        <title>Genomic insights into a novel species Rhodoferax aquaticus sp. nov., isolated from freshwater.</title>
        <authorList>
            <person name="Li T."/>
            <person name="Zhuo Y."/>
            <person name="Jin C.Z."/>
            <person name="Wu X."/>
            <person name="Ko S.R."/>
            <person name="Jin F.J."/>
            <person name="Ahn C.Y."/>
            <person name="Oh H.M."/>
            <person name="Lee H.G."/>
            <person name="Jin L."/>
        </authorList>
    </citation>
    <scope>NUCLEOTIDE SEQUENCE [LARGE SCALE GENOMIC DNA]</scope>
    <source>
        <strain evidence="4">Gr-4</strain>
    </source>
</reference>
<sequence length="201" mass="21178">MKTKLLALALGLGGALAHADTTNWRFYGMAGTGFGGESILKGGYTDGSTWNVKTGLGLLYKVGMDYRVAPKFTVQGTLGRQRTATNASDAELALTTNSAELMGFYDMAPSWRLGAGVRVLTLAEVTGTGLATGLPVVGRYESEPGAVLELQYVLDSTPPKKGNDPGQFGISLRYVSETLKPVAGGASKNGDHSELGLFLYY</sequence>
<feature type="signal peptide" evidence="2">
    <location>
        <begin position="1"/>
        <end position="19"/>
    </location>
</feature>
<gene>
    <name evidence="3" type="ORF">EXZ61_21195</name>
</gene>
<dbReference type="EMBL" id="CP036282">
    <property type="protein sequence ID" value="QDL56469.1"/>
    <property type="molecule type" value="Genomic_DNA"/>
</dbReference>
<evidence type="ECO:0008006" key="5">
    <source>
        <dbReference type="Google" id="ProtNLM"/>
    </source>
</evidence>
<dbReference type="GO" id="GO:0009279">
    <property type="term" value="C:cell outer membrane"/>
    <property type="evidence" value="ECO:0007669"/>
    <property type="project" value="UniProtKB-SubCell"/>
</dbReference>
<comment type="subcellular location">
    <subcellularLocation>
        <location evidence="1">Cell outer membrane</location>
    </subcellularLocation>
</comment>
<dbReference type="AlphaFoldDB" id="A0A515EV36"/>
<keyword evidence="2" id="KW-0732">Signal</keyword>
<accession>A0A515EV36</accession>
<dbReference type="SUPFAM" id="SSF56925">
    <property type="entry name" value="OMPA-like"/>
    <property type="match status" value="1"/>
</dbReference>
<evidence type="ECO:0000256" key="1">
    <source>
        <dbReference type="ARBA" id="ARBA00004442"/>
    </source>
</evidence>
<evidence type="ECO:0000313" key="3">
    <source>
        <dbReference type="EMBL" id="QDL56469.1"/>
    </source>
</evidence>
<dbReference type="RefSeq" id="WP_142813904.1">
    <property type="nucleotide sequence ID" value="NZ_CP036282.1"/>
</dbReference>
<dbReference type="InterPro" id="IPR011250">
    <property type="entry name" value="OMP/PagP_B-barrel"/>
</dbReference>
<dbReference type="KEGG" id="rhg:EXZ61_21195"/>